<dbReference type="Proteomes" id="UP000270094">
    <property type="component" value="Unassembled WGS sequence"/>
</dbReference>
<dbReference type="AlphaFoldDB" id="A0A3P7KSL9"/>
<sequence>MVRKGFRTATYTCSMFAYALATEGVIVLFSGQRSDPIARVCCSTTIAAALTRYGYLRLECALFSPCGVSGLTALFD</sequence>
<gene>
    <name evidence="1" type="ORF">SVUK_LOCUS5230</name>
</gene>
<protein>
    <submittedName>
        <fullName evidence="1">Uncharacterized protein</fullName>
    </submittedName>
</protein>
<evidence type="ECO:0000313" key="2">
    <source>
        <dbReference type="Proteomes" id="UP000270094"/>
    </source>
</evidence>
<accession>A0A3P7KSL9</accession>
<keyword evidence="2" id="KW-1185">Reference proteome</keyword>
<name>A0A3P7KSL9_STRVU</name>
<reference evidence="1 2" key="1">
    <citation type="submission" date="2018-11" db="EMBL/GenBank/DDBJ databases">
        <authorList>
            <consortium name="Pathogen Informatics"/>
        </authorList>
    </citation>
    <scope>NUCLEOTIDE SEQUENCE [LARGE SCALE GENOMIC DNA]</scope>
</reference>
<dbReference type="EMBL" id="UYYB01015242">
    <property type="protein sequence ID" value="VDM70232.1"/>
    <property type="molecule type" value="Genomic_DNA"/>
</dbReference>
<evidence type="ECO:0000313" key="1">
    <source>
        <dbReference type="EMBL" id="VDM70232.1"/>
    </source>
</evidence>
<proteinExistence type="predicted"/>
<organism evidence="1 2">
    <name type="scientific">Strongylus vulgaris</name>
    <name type="common">Blood worm</name>
    <dbReference type="NCBI Taxonomy" id="40348"/>
    <lineage>
        <taxon>Eukaryota</taxon>
        <taxon>Metazoa</taxon>
        <taxon>Ecdysozoa</taxon>
        <taxon>Nematoda</taxon>
        <taxon>Chromadorea</taxon>
        <taxon>Rhabditida</taxon>
        <taxon>Rhabditina</taxon>
        <taxon>Rhabditomorpha</taxon>
        <taxon>Strongyloidea</taxon>
        <taxon>Strongylidae</taxon>
        <taxon>Strongylus</taxon>
    </lineage>
</organism>